<evidence type="ECO:0000313" key="7">
    <source>
        <dbReference type="EMBL" id="RHW26097.1"/>
    </source>
</evidence>
<organism evidence="7 8">
    <name type="scientific">Nocardioides immobilis</name>
    <dbReference type="NCBI Taxonomy" id="2049295"/>
    <lineage>
        <taxon>Bacteria</taxon>
        <taxon>Bacillati</taxon>
        <taxon>Actinomycetota</taxon>
        <taxon>Actinomycetes</taxon>
        <taxon>Propionibacteriales</taxon>
        <taxon>Nocardioidaceae</taxon>
        <taxon>Nocardioides</taxon>
    </lineage>
</organism>
<dbReference type="SMART" id="SM00155">
    <property type="entry name" value="PLDc"/>
    <property type="match status" value="2"/>
</dbReference>
<dbReference type="CDD" id="cd09105">
    <property type="entry name" value="PLDc_vPLD1_2_like_2"/>
    <property type="match status" value="1"/>
</dbReference>
<feature type="domain" description="PLD phosphodiesterase" evidence="6">
    <location>
        <begin position="373"/>
        <end position="400"/>
    </location>
</feature>
<sequence length="500" mass="56224">MRPVDDRSRGCEPGQVSDWFLPTAERAWTSGNVVVPHVHGANYFARLLEVVGATEPGDRIFLTDWRGDSDERMTEDGPTVGELLASASRRGVEVRALLWRSHPGMLNTEENDHLGAIINESGGEALLDERVRRGGSHHQKLFVVRRKGRPEEDVAFVGGIDLCHGRRDDAEHAGDPQAPPLDKRYGPTPPWHDAMAEIRGPAVAHVLDTFAERWDDPTPLDHRNPYRAIQHRLVKMPRHPEQLPERWDPPPEVGSHLVQILRTYPAKRPAYPFAPEGERTIAAGYSRAFTRAKRLIYVEDQYFWSGLVAAALADALRREPELQVIAVVPRYPEEDNRLSGPPMIYGQRRAWEALHEAGGDRFAMFDLENAAGTPIYVHAKVCVVDDRWMTIGSDNLNLRSWTHDSELTCAVVDPDGDLPRTVRASLWAEHLGLPEDDARLSDVGGAVDLWTDRVGAPGSRIRQHVPALLPRRTRLWARAAYRTLYDPDGRPRSLRGTTRF</sequence>
<dbReference type="AlphaFoldDB" id="A0A417Y0K6"/>
<protein>
    <submittedName>
        <fullName evidence="7">Phospholipase</fullName>
    </submittedName>
</protein>
<keyword evidence="3" id="KW-0378">Hydrolase</keyword>
<dbReference type="Pfam" id="PF13091">
    <property type="entry name" value="PLDc_2"/>
    <property type="match status" value="1"/>
</dbReference>
<keyword evidence="2" id="KW-0677">Repeat</keyword>
<evidence type="ECO:0000256" key="1">
    <source>
        <dbReference type="ARBA" id="ARBA00000798"/>
    </source>
</evidence>
<evidence type="ECO:0000256" key="5">
    <source>
        <dbReference type="SAM" id="MobiDB-lite"/>
    </source>
</evidence>
<evidence type="ECO:0000313" key="8">
    <source>
        <dbReference type="Proteomes" id="UP000283644"/>
    </source>
</evidence>
<dbReference type="InterPro" id="IPR025202">
    <property type="entry name" value="PLD-like_dom"/>
</dbReference>
<dbReference type="GO" id="GO:0004630">
    <property type="term" value="F:phospholipase D activity"/>
    <property type="evidence" value="ECO:0007669"/>
    <property type="project" value="UniProtKB-EC"/>
</dbReference>
<evidence type="ECO:0000256" key="3">
    <source>
        <dbReference type="ARBA" id="ARBA00022801"/>
    </source>
</evidence>
<gene>
    <name evidence="7" type="ORF">D0Z08_15750</name>
</gene>
<feature type="domain" description="PLD phosphodiesterase" evidence="6">
    <location>
        <begin position="133"/>
        <end position="166"/>
    </location>
</feature>
<dbReference type="InterPro" id="IPR001736">
    <property type="entry name" value="PLipase_D/transphosphatidylase"/>
</dbReference>
<comment type="caution">
    <text evidence="7">The sequence shown here is derived from an EMBL/GenBank/DDBJ whole genome shotgun (WGS) entry which is preliminary data.</text>
</comment>
<accession>A0A417Y0K6</accession>
<dbReference type="SUPFAM" id="SSF56024">
    <property type="entry name" value="Phospholipase D/nuclease"/>
    <property type="match status" value="2"/>
</dbReference>
<evidence type="ECO:0000256" key="2">
    <source>
        <dbReference type="ARBA" id="ARBA00022737"/>
    </source>
</evidence>
<dbReference type="PROSITE" id="PS50035">
    <property type="entry name" value="PLD"/>
    <property type="match status" value="2"/>
</dbReference>
<keyword evidence="8" id="KW-1185">Reference proteome</keyword>
<name>A0A417Y0K6_9ACTN</name>
<comment type="catalytic activity">
    <reaction evidence="1">
        <text>a 1,2-diacyl-sn-glycero-3-phosphocholine + H2O = a 1,2-diacyl-sn-glycero-3-phosphate + choline + H(+)</text>
        <dbReference type="Rhea" id="RHEA:14445"/>
        <dbReference type="ChEBI" id="CHEBI:15354"/>
        <dbReference type="ChEBI" id="CHEBI:15377"/>
        <dbReference type="ChEBI" id="CHEBI:15378"/>
        <dbReference type="ChEBI" id="CHEBI:57643"/>
        <dbReference type="ChEBI" id="CHEBI:58608"/>
        <dbReference type="EC" id="3.1.4.4"/>
    </reaction>
</comment>
<feature type="region of interest" description="Disordered" evidence="5">
    <location>
        <begin position="167"/>
        <end position="186"/>
    </location>
</feature>
<dbReference type="Proteomes" id="UP000283644">
    <property type="component" value="Unassembled WGS sequence"/>
</dbReference>
<dbReference type="CDD" id="cd09104">
    <property type="entry name" value="PLDc_vPLD1_2_like_1"/>
    <property type="match status" value="1"/>
</dbReference>
<dbReference type="InterPro" id="IPR015679">
    <property type="entry name" value="PLipase_D_fam"/>
</dbReference>
<evidence type="ECO:0000259" key="6">
    <source>
        <dbReference type="PROSITE" id="PS50035"/>
    </source>
</evidence>
<dbReference type="GO" id="GO:0009395">
    <property type="term" value="P:phospholipid catabolic process"/>
    <property type="evidence" value="ECO:0007669"/>
    <property type="project" value="TreeGrafter"/>
</dbReference>
<dbReference type="PANTHER" id="PTHR18896:SF76">
    <property type="entry name" value="PHOSPHOLIPASE"/>
    <property type="match status" value="1"/>
</dbReference>
<keyword evidence="4" id="KW-0443">Lipid metabolism</keyword>
<dbReference type="Gene3D" id="3.30.870.10">
    <property type="entry name" value="Endonuclease Chain A"/>
    <property type="match status" value="2"/>
</dbReference>
<dbReference type="EMBL" id="QXGH01000019">
    <property type="protein sequence ID" value="RHW26097.1"/>
    <property type="molecule type" value="Genomic_DNA"/>
</dbReference>
<dbReference type="PANTHER" id="PTHR18896">
    <property type="entry name" value="PHOSPHOLIPASE D"/>
    <property type="match status" value="1"/>
</dbReference>
<reference evidence="7 8" key="1">
    <citation type="submission" date="2018-09" db="EMBL/GenBank/DDBJ databases">
        <title>Genome sequencing of Nocardioides immobilis CCTCC AB 2017083 for comparison to Nocardioides silvaticus.</title>
        <authorList>
            <person name="Li C."/>
            <person name="Wang G."/>
        </authorList>
    </citation>
    <scope>NUCLEOTIDE SEQUENCE [LARGE SCALE GENOMIC DNA]</scope>
    <source>
        <strain evidence="7 8">CCTCC AB 2017083</strain>
    </source>
</reference>
<evidence type="ECO:0000256" key="4">
    <source>
        <dbReference type="ARBA" id="ARBA00023098"/>
    </source>
</evidence>
<proteinExistence type="predicted"/>
<dbReference type="OrthoDB" id="8828485at2"/>